<sequence length="60" mass="6765">MQTDTQKALDTAQERIAIEALDAVKKVLRSHGAYLNDADTDHLYTRISQLIDVVPRVTRV</sequence>
<name>X0W6C8_9ZZZZ</name>
<accession>X0W6C8</accession>
<organism evidence="1">
    <name type="scientific">marine sediment metagenome</name>
    <dbReference type="NCBI Taxonomy" id="412755"/>
    <lineage>
        <taxon>unclassified sequences</taxon>
        <taxon>metagenomes</taxon>
        <taxon>ecological metagenomes</taxon>
    </lineage>
</organism>
<dbReference type="AlphaFoldDB" id="X0W6C8"/>
<reference evidence="1" key="1">
    <citation type="journal article" date="2014" name="Front. Microbiol.">
        <title>High frequency of phylogenetically diverse reductive dehalogenase-homologous genes in deep subseafloor sedimentary metagenomes.</title>
        <authorList>
            <person name="Kawai M."/>
            <person name="Futagami T."/>
            <person name="Toyoda A."/>
            <person name="Takaki Y."/>
            <person name="Nishi S."/>
            <person name="Hori S."/>
            <person name="Arai W."/>
            <person name="Tsubouchi T."/>
            <person name="Morono Y."/>
            <person name="Uchiyama I."/>
            <person name="Ito T."/>
            <person name="Fujiyama A."/>
            <person name="Inagaki F."/>
            <person name="Takami H."/>
        </authorList>
    </citation>
    <scope>NUCLEOTIDE SEQUENCE</scope>
    <source>
        <strain evidence="1">Expedition CK06-06</strain>
    </source>
</reference>
<comment type="caution">
    <text evidence="1">The sequence shown here is derived from an EMBL/GenBank/DDBJ whole genome shotgun (WGS) entry which is preliminary data.</text>
</comment>
<protein>
    <submittedName>
        <fullName evidence="1">Uncharacterized protein</fullName>
    </submittedName>
</protein>
<proteinExistence type="predicted"/>
<gene>
    <name evidence="1" type="ORF">S01H1_58509</name>
</gene>
<dbReference type="EMBL" id="BARS01038224">
    <property type="protein sequence ID" value="GAG20173.1"/>
    <property type="molecule type" value="Genomic_DNA"/>
</dbReference>
<evidence type="ECO:0000313" key="1">
    <source>
        <dbReference type="EMBL" id="GAG20173.1"/>
    </source>
</evidence>